<accession>A0A974BLV7</accession>
<dbReference type="InterPro" id="IPR029039">
    <property type="entry name" value="Flavoprotein-like_sf"/>
</dbReference>
<dbReference type="GO" id="GO:0070819">
    <property type="term" value="F:menaquinone-dependent protoporphyrinogen oxidase activity"/>
    <property type="evidence" value="ECO:0007669"/>
    <property type="project" value="TreeGrafter"/>
</dbReference>
<protein>
    <submittedName>
        <fullName evidence="2">Flavodoxin</fullName>
    </submittedName>
</protein>
<dbReference type="SUPFAM" id="SSF52218">
    <property type="entry name" value="Flavoproteins"/>
    <property type="match status" value="1"/>
</dbReference>
<reference evidence="2" key="1">
    <citation type="submission" date="2020-07" db="EMBL/GenBank/DDBJ databases">
        <title>Genomic analysis of a strain of Sedimentibacter Hydroxybenzoicus DSM7310.</title>
        <authorList>
            <person name="Ma S."/>
        </authorList>
    </citation>
    <scope>NUCLEOTIDE SEQUENCE</scope>
    <source>
        <strain evidence="2">DSM 7310</strain>
    </source>
</reference>
<evidence type="ECO:0000313" key="2">
    <source>
        <dbReference type="EMBL" id="NYB75780.1"/>
    </source>
</evidence>
<comment type="caution">
    <text evidence="2">The sequence shown here is derived from an EMBL/GenBank/DDBJ whole genome shotgun (WGS) entry which is preliminary data.</text>
</comment>
<dbReference type="GO" id="GO:0010181">
    <property type="term" value="F:FMN binding"/>
    <property type="evidence" value="ECO:0007669"/>
    <property type="project" value="TreeGrafter"/>
</dbReference>
<proteinExistence type="predicted"/>
<gene>
    <name evidence="2" type="ORF">HZF24_16645</name>
</gene>
<dbReference type="AlphaFoldDB" id="A0A974BLV7"/>
<dbReference type="InterPro" id="IPR026816">
    <property type="entry name" value="Flavodoxin_dom"/>
</dbReference>
<dbReference type="Pfam" id="PF12724">
    <property type="entry name" value="Flavodoxin_5"/>
    <property type="match status" value="1"/>
</dbReference>
<name>A0A974BLV7_SEDHY</name>
<dbReference type="GO" id="GO:0006783">
    <property type="term" value="P:heme biosynthetic process"/>
    <property type="evidence" value="ECO:0007669"/>
    <property type="project" value="TreeGrafter"/>
</dbReference>
<dbReference type="Proteomes" id="UP000611629">
    <property type="component" value="Unassembled WGS sequence"/>
</dbReference>
<dbReference type="Gene3D" id="3.40.50.360">
    <property type="match status" value="1"/>
</dbReference>
<feature type="domain" description="Flavodoxin" evidence="1">
    <location>
        <begin position="4"/>
        <end position="136"/>
    </location>
</feature>
<dbReference type="EMBL" id="JACBNQ010000028">
    <property type="protein sequence ID" value="NYB75780.1"/>
    <property type="molecule type" value="Genomic_DNA"/>
</dbReference>
<dbReference type="PANTHER" id="PTHR38030">
    <property type="entry name" value="PROTOPORPHYRINOGEN IX DEHYDROGENASE [MENAQUINONE]"/>
    <property type="match status" value="1"/>
</dbReference>
<dbReference type="RefSeq" id="WP_179239496.1">
    <property type="nucleotide sequence ID" value="NZ_JACBNQ010000028.1"/>
</dbReference>
<dbReference type="InterPro" id="IPR052200">
    <property type="entry name" value="Protoporphyrinogen_IX_DH"/>
</dbReference>
<dbReference type="PANTHER" id="PTHR38030:SF2">
    <property type="entry name" value="PROTOPORPHYRINOGEN IX DEHYDROGENASE [QUINONE]"/>
    <property type="match status" value="1"/>
</dbReference>
<sequence length="162" mass="18660">MKILIAYAGNNNTTQDCANILKNKLHNAHVINLAKQQPDISDYDTIIIGSCIRFNEIHNLVKIFIRDNMNLLMKKNTAIYICCGFPEKANQYLLHNFPKKLLNKSFSIQCFGGNLKVKPYKILDLMIMKIVQKNFKTNEKSPTKIIEENILEMVNDIEKLSD</sequence>
<keyword evidence="3" id="KW-1185">Reference proteome</keyword>
<evidence type="ECO:0000259" key="1">
    <source>
        <dbReference type="Pfam" id="PF12724"/>
    </source>
</evidence>
<organism evidence="2 3">
    <name type="scientific">Sedimentibacter hydroxybenzoicus DSM 7310</name>
    <dbReference type="NCBI Taxonomy" id="1123245"/>
    <lineage>
        <taxon>Bacteria</taxon>
        <taxon>Bacillati</taxon>
        <taxon>Bacillota</taxon>
        <taxon>Tissierellia</taxon>
        <taxon>Sedimentibacter</taxon>
    </lineage>
</organism>
<evidence type="ECO:0000313" key="3">
    <source>
        <dbReference type="Proteomes" id="UP000611629"/>
    </source>
</evidence>